<dbReference type="SUPFAM" id="SSF81383">
    <property type="entry name" value="F-box domain"/>
    <property type="match status" value="1"/>
</dbReference>
<dbReference type="Proteomes" id="UP000000768">
    <property type="component" value="Chromosome 10"/>
</dbReference>
<sequence>MPPPPAPPKAQPTLIMPPLPPPPALPEELVEEILLRFPPDEPASLFRASVVCKAWFCEFHRTPPMLGFICSTSYFGARFVPTTAFSSPRAHCLDWFPLDARHGRVLVRRYVPGEDDFPVLWVWDPITDEQRELPIPPRWGFSWSAAVLCAGAGASVCHHLDCRRGPFLVIFVGHDLHGETFVCTYSSDIDAWSEPLSTQHPGLEYHSLFGVEKHTVLLGNALGMQYPEQVKNLVTNMA</sequence>
<dbReference type="InParanoid" id="A0A1W0VR34"/>
<reference evidence="2 3" key="1">
    <citation type="journal article" date="2009" name="Nature">
        <title>The Sorghum bicolor genome and the diversification of grasses.</title>
        <authorList>
            <person name="Paterson A.H."/>
            <person name="Bowers J.E."/>
            <person name="Bruggmann R."/>
            <person name="Dubchak I."/>
            <person name="Grimwood J."/>
            <person name="Gundlach H."/>
            <person name="Haberer G."/>
            <person name="Hellsten U."/>
            <person name="Mitros T."/>
            <person name="Poliakov A."/>
            <person name="Schmutz J."/>
            <person name="Spannagl M."/>
            <person name="Tang H."/>
            <person name="Wang X."/>
            <person name="Wicker T."/>
            <person name="Bharti A.K."/>
            <person name="Chapman J."/>
            <person name="Feltus F.A."/>
            <person name="Gowik U."/>
            <person name="Grigoriev I.V."/>
            <person name="Lyons E."/>
            <person name="Maher C.A."/>
            <person name="Martis M."/>
            <person name="Narechania A."/>
            <person name="Otillar R.P."/>
            <person name="Penning B.W."/>
            <person name="Salamov A.A."/>
            <person name="Wang Y."/>
            <person name="Zhang L."/>
            <person name="Carpita N.C."/>
            <person name="Freeling M."/>
            <person name="Gingle A.R."/>
            <person name="Hash C.T."/>
            <person name="Keller B."/>
            <person name="Klein P."/>
            <person name="Kresovich S."/>
            <person name="McCann M.C."/>
            <person name="Ming R."/>
            <person name="Peterson D.G."/>
            <person name="Mehboob-ur-Rahman"/>
            <person name="Ware D."/>
            <person name="Westhoff P."/>
            <person name="Mayer K.F."/>
            <person name="Messing J."/>
            <person name="Rokhsar D.S."/>
        </authorList>
    </citation>
    <scope>NUCLEOTIDE SEQUENCE [LARGE SCALE GENOMIC DNA]</scope>
    <source>
        <strain evidence="3">cv. BTx623</strain>
    </source>
</reference>
<evidence type="ECO:0000313" key="2">
    <source>
        <dbReference type="EMBL" id="OQU75711.1"/>
    </source>
</evidence>
<dbReference type="eggNOG" id="ENOG502SKDB">
    <property type="taxonomic scope" value="Eukaryota"/>
</dbReference>
<gene>
    <name evidence="2" type="ORF">SORBI_3010G009250</name>
</gene>
<accession>A0A1W0VR34</accession>
<dbReference type="Pfam" id="PF00646">
    <property type="entry name" value="F-box"/>
    <property type="match status" value="1"/>
</dbReference>
<feature type="domain" description="F-box" evidence="1">
    <location>
        <begin position="25"/>
        <end position="55"/>
    </location>
</feature>
<dbReference type="Gramene" id="OQU75711">
    <property type="protein sequence ID" value="OQU75711"/>
    <property type="gene ID" value="SORBI_3010G009250"/>
</dbReference>
<dbReference type="InterPro" id="IPR001810">
    <property type="entry name" value="F-box_dom"/>
</dbReference>
<keyword evidence="3" id="KW-1185">Reference proteome</keyword>
<dbReference type="OMA" id="NITFACT"/>
<reference evidence="3" key="2">
    <citation type="journal article" date="2018" name="Plant J.">
        <title>The Sorghum bicolor reference genome: improved assembly, gene annotations, a transcriptome atlas, and signatures of genome organization.</title>
        <authorList>
            <person name="McCormick R.F."/>
            <person name="Truong S.K."/>
            <person name="Sreedasyam A."/>
            <person name="Jenkins J."/>
            <person name="Shu S."/>
            <person name="Sims D."/>
            <person name="Kennedy M."/>
            <person name="Amirebrahimi M."/>
            <person name="Weers B.D."/>
            <person name="McKinley B."/>
            <person name="Mattison A."/>
            <person name="Morishige D.T."/>
            <person name="Grimwood J."/>
            <person name="Schmutz J."/>
            <person name="Mullet J.E."/>
        </authorList>
    </citation>
    <scope>NUCLEOTIDE SEQUENCE [LARGE SCALE GENOMIC DNA]</scope>
    <source>
        <strain evidence="3">cv. BTx623</strain>
    </source>
</reference>
<protein>
    <recommendedName>
        <fullName evidence="1">F-box domain-containing protein</fullName>
    </recommendedName>
</protein>
<evidence type="ECO:0000313" key="3">
    <source>
        <dbReference type="Proteomes" id="UP000000768"/>
    </source>
</evidence>
<proteinExistence type="predicted"/>
<dbReference type="PANTHER" id="PTHR32133:SF297">
    <property type="entry name" value="F-BOX DOMAIN-CONTAINING PROTEIN"/>
    <property type="match status" value="1"/>
</dbReference>
<dbReference type="InterPro" id="IPR036047">
    <property type="entry name" value="F-box-like_dom_sf"/>
</dbReference>
<dbReference type="AlphaFoldDB" id="A0A1W0VR34"/>
<dbReference type="PANTHER" id="PTHR32133">
    <property type="entry name" value="OS07G0120400 PROTEIN"/>
    <property type="match status" value="1"/>
</dbReference>
<organism evidence="2 3">
    <name type="scientific">Sorghum bicolor</name>
    <name type="common">Sorghum</name>
    <name type="synonym">Sorghum vulgare</name>
    <dbReference type="NCBI Taxonomy" id="4558"/>
    <lineage>
        <taxon>Eukaryota</taxon>
        <taxon>Viridiplantae</taxon>
        <taxon>Streptophyta</taxon>
        <taxon>Embryophyta</taxon>
        <taxon>Tracheophyta</taxon>
        <taxon>Spermatophyta</taxon>
        <taxon>Magnoliopsida</taxon>
        <taxon>Liliopsida</taxon>
        <taxon>Poales</taxon>
        <taxon>Poaceae</taxon>
        <taxon>PACMAD clade</taxon>
        <taxon>Panicoideae</taxon>
        <taxon>Andropogonodae</taxon>
        <taxon>Andropogoneae</taxon>
        <taxon>Sorghinae</taxon>
        <taxon>Sorghum</taxon>
    </lineage>
</organism>
<evidence type="ECO:0000259" key="1">
    <source>
        <dbReference type="Pfam" id="PF00646"/>
    </source>
</evidence>
<name>A0A1W0VR34_SORBI</name>
<dbReference type="EMBL" id="CM000769">
    <property type="protein sequence ID" value="OQU75711.1"/>
    <property type="molecule type" value="Genomic_DNA"/>
</dbReference>